<gene>
    <name evidence="3" type="ORF">COO09_21390</name>
</gene>
<evidence type="ECO:0000259" key="2">
    <source>
        <dbReference type="Pfam" id="PF08484"/>
    </source>
</evidence>
<proteinExistence type="predicted"/>
<name>A0A2A4FR77_9SPHN</name>
<dbReference type="Proteomes" id="UP000218934">
    <property type="component" value="Unassembled WGS sequence"/>
</dbReference>
<dbReference type="Pfam" id="PF08484">
    <property type="entry name" value="Methyltransf_14"/>
    <property type="match status" value="1"/>
</dbReference>
<dbReference type="InterPro" id="IPR038576">
    <property type="entry name" value="Methyltransf_Zn-bd_dom_put_sf"/>
</dbReference>
<evidence type="ECO:0000259" key="1">
    <source>
        <dbReference type="Pfam" id="PF08421"/>
    </source>
</evidence>
<feature type="domain" description="Methyltransferase putative zinc binding" evidence="1">
    <location>
        <begin position="6"/>
        <end position="68"/>
    </location>
</feature>
<organism evidence="3 4">
    <name type="scientific">Rhizorhabdus dicambivorans</name>
    <dbReference type="NCBI Taxonomy" id="1850238"/>
    <lineage>
        <taxon>Bacteria</taxon>
        <taxon>Pseudomonadati</taxon>
        <taxon>Pseudomonadota</taxon>
        <taxon>Alphaproteobacteria</taxon>
        <taxon>Sphingomonadales</taxon>
        <taxon>Sphingomonadaceae</taxon>
        <taxon>Rhizorhabdus</taxon>
    </lineage>
</organism>
<dbReference type="Pfam" id="PF13489">
    <property type="entry name" value="Methyltransf_23"/>
    <property type="match status" value="1"/>
</dbReference>
<dbReference type="InterPro" id="IPR013630">
    <property type="entry name" value="Methyltransf_Zn-bd_dom_put"/>
</dbReference>
<protein>
    <submittedName>
        <fullName evidence="3">SAM-dependent methyltransferase</fullName>
    </submittedName>
</protein>
<feature type="domain" description="C-methyltransferase" evidence="2">
    <location>
        <begin position="248"/>
        <end position="406"/>
    </location>
</feature>
<reference evidence="3 4" key="1">
    <citation type="submission" date="2017-09" db="EMBL/GenBank/DDBJ databases">
        <title>The Catabolism of 3,6-Dichlorosalicylic acid is Initiated by the Cytochrome P450 Monooxygenase DsmABC in Rhizorhabdus dicambivorans Ndbn-20.</title>
        <authorList>
            <person name="Na L."/>
        </authorList>
    </citation>
    <scope>NUCLEOTIDE SEQUENCE [LARGE SCALE GENOMIC DNA]</scope>
    <source>
        <strain evidence="3 4">Ndbn-20m</strain>
    </source>
</reference>
<keyword evidence="3" id="KW-0489">Methyltransferase</keyword>
<dbReference type="EMBL" id="NWUF01000032">
    <property type="protein sequence ID" value="PCE40230.1"/>
    <property type="molecule type" value="Genomic_DNA"/>
</dbReference>
<sequence>MTQPTCRFCRAPLALDLIDLGQQPLSNAYLTRAKLDAGGEGFYPLHVRVCEQCWLVQADDPVAHDAIFDDDYAYFSSYSASWVAHAKRYAEAMKARFGLGPSSLVAEVASNDGYLLQHFVAMGVPVLGIEPTANTAAAAIDRGVPTEVAFFNARAAAEMKARGIQADLMAGNNVLAHVPDIADFVAGFPILLKSEGVLTFEFPHLLKLIELVQFDTIYHEHFSYLSLLAVEKVLAANGMRAFDVEQLPTHGGSLRLFCAHQGASHAETPALRDVRAAEAAAGLDTRAPYESFTARAEAVRDGLLVFLDRAAAEGKRVAAYGAAAKGNTFLNYAGVTAPRIEAVFDANPHKQGRYLPGSHAPILAPSEVATMRPDYLLILPWNLKDEIIGQMATIRDWGGKFVIAVPTIEVID</sequence>
<dbReference type="KEGG" id="rdi:CMV14_06220"/>
<dbReference type="InterPro" id="IPR013691">
    <property type="entry name" value="MeTrfase_14"/>
</dbReference>
<keyword evidence="3" id="KW-0808">Transferase</keyword>
<dbReference type="Gene3D" id="6.20.50.110">
    <property type="entry name" value="Methyltransferase, zinc-binding domain"/>
    <property type="match status" value="1"/>
</dbReference>
<dbReference type="InterPro" id="IPR029063">
    <property type="entry name" value="SAM-dependent_MTases_sf"/>
</dbReference>
<dbReference type="GO" id="GO:0008168">
    <property type="term" value="F:methyltransferase activity"/>
    <property type="evidence" value="ECO:0007669"/>
    <property type="project" value="UniProtKB-KW"/>
</dbReference>
<comment type="caution">
    <text evidence="3">The sequence shown here is derived from an EMBL/GenBank/DDBJ whole genome shotgun (WGS) entry which is preliminary data.</text>
</comment>
<dbReference type="Pfam" id="PF08421">
    <property type="entry name" value="Methyltransf_13"/>
    <property type="match status" value="1"/>
</dbReference>
<dbReference type="SUPFAM" id="SSF53335">
    <property type="entry name" value="S-adenosyl-L-methionine-dependent methyltransferases"/>
    <property type="match status" value="1"/>
</dbReference>
<dbReference type="PANTHER" id="PTHR43861">
    <property type="entry name" value="TRANS-ACONITATE 2-METHYLTRANSFERASE-RELATED"/>
    <property type="match status" value="1"/>
</dbReference>
<dbReference type="PANTHER" id="PTHR43861:SF5">
    <property type="entry name" value="BLL5978 PROTEIN"/>
    <property type="match status" value="1"/>
</dbReference>
<dbReference type="OrthoDB" id="9815644at2"/>
<accession>A0A2A4FR77</accession>
<dbReference type="AlphaFoldDB" id="A0A2A4FR77"/>
<dbReference type="GO" id="GO:0032259">
    <property type="term" value="P:methylation"/>
    <property type="evidence" value="ECO:0007669"/>
    <property type="project" value="UniProtKB-KW"/>
</dbReference>
<dbReference type="RefSeq" id="WP_066968160.1">
    <property type="nucleotide sequence ID" value="NZ_CP023449.1"/>
</dbReference>
<dbReference type="Gene3D" id="3.40.50.720">
    <property type="entry name" value="NAD(P)-binding Rossmann-like Domain"/>
    <property type="match status" value="1"/>
</dbReference>
<keyword evidence="4" id="KW-1185">Reference proteome</keyword>
<dbReference type="Gene3D" id="3.40.50.150">
    <property type="entry name" value="Vaccinia Virus protein VP39"/>
    <property type="match status" value="1"/>
</dbReference>
<evidence type="ECO:0000313" key="4">
    <source>
        <dbReference type="Proteomes" id="UP000218934"/>
    </source>
</evidence>
<evidence type="ECO:0000313" key="3">
    <source>
        <dbReference type="EMBL" id="PCE40230.1"/>
    </source>
</evidence>